<organism evidence="2 3">
    <name type="scientific">Aspergillus welwitschiae</name>
    <dbReference type="NCBI Taxonomy" id="1341132"/>
    <lineage>
        <taxon>Eukaryota</taxon>
        <taxon>Fungi</taxon>
        <taxon>Dikarya</taxon>
        <taxon>Ascomycota</taxon>
        <taxon>Pezizomycotina</taxon>
        <taxon>Eurotiomycetes</taxon>
        <taxon>Eurotiomycetidae</taxon>
        <taxon>Eurotiales</taxon>
        <taxon>Aspergillaceae</taxon>
        <taxon>Aspergillus</taxon>
        <taxon>Aspergillus subgen. Circumdati</taxon>
    </lineage>
</organism>
<feature type="compositionally biased region" description="Low complexity" evidence="1">
    <location>
        <begin position="150"/>
        <end position="187"/>
    </location>
</feature>
<protein>
    <submittedName>
        <fullName evidence="2">Uncharacterized protein</fullName>
    </submittedName>
</protein>
<feature type="region of interest" description="Disordered" evidence="1">
    <location>
        <begin position="110"/>
        <end position="308"/>
    </location>
</feature>
<dbReference type="GeneID" id="38141784"/>
<dbReference type="RefSeq" id="XP_026631503.1">
    <property type="nucleotide sequence ID" value="XM_026773428.1"/>
</dbReference>
<feature type="region of interest" description="Disordered" evidence="1">
    <location>
        <begin position="437"/>
        <end position="458"/>
    </location>
</feature>
<feature type="compositionally biased region" description="Basic and acidic residues" evidence="1">
    <location>
        <begin position="374"/>
        <end position="386"/>
    </location>
</feature>
<evidence type="ECO:0000256" key="1">
    <source>
        <dbReference type="SAM" id="MobiDB-lite"/>
    </source>
</evidence>
<name>A0A3F3QH30_9EURO</name>
<proteinExistence type="predicted"/>
<feature type="region of interest" description="Disordered" evidence="1">
    <location>
        <begin position="338"/>
        <end position="391"/>
    </location>
</feature>
<evidence type="ECO:0000313" key="3">
    <source>
        <dbReference type="Proteomes" id="UP000253729"/>
    </source>
</evidence>
<sequence length="957" mass="105455">MIALHTMSDYTSGPYAPIRCRSPIAPPRAPFSNPQGIKSVDSLASSRSTLYFLPNDILEDHTEDSAGRAQHNQLKMPPPDVDDKLLLAGLETTWDSADRLAVPHLHIPKTRADEYGPPSPCYSYTSSASSATRSPSASEWRFKPLPPVPGVSGSAHSRGSGRSSGGQSSLRESPTSYTPQPLALRPTTPRPITPVSSTSRPTTPQPHAAPFGAVPRPTTPRPLTPVSSTSRPTTPLPPAAPFAAASRPMTPPSMSYRPATPRPTTPRPVTPLPTIPQPSTPRSTTPRPTTPRPTVAIPDTGTATNLRYEHVPVLTGSLPAGKGSRDAPEWPQTFGIKTEQLPPATSNHGYGHNPKRSSPTDLHVQQKQPVKKTSKQELKPDGDDRPLWQSLKAGVRRVLTRKAVSHDGGALKHSKTKKNKYQNVRRASIIVRMSTIPPVQRPPEDDNGQGFLDGQEDDGHYEDAIKRMKNVLASLLEDGYTMDMILQAESNQQFLRSLFTRVQNEPLLGVDTAPSNSPPPTSHSSLPPDHTCELPPQDFHQPEAVDKPVDQPVSQLFDKPIRRPTLGDDNESSWEYVGYDEDEAFTEGAPSVRFFTGPALDERSEPRSSVPPFAAVMAALDDDLQRMTSNRWSLSKSGMEDMILNILLQIDDLDDLFSFAQTSKATYHVFKRHELPLMENTIRRRSPAAWELRQMSDIHENTDPQDVPSATVYYRSVTRDLRALATLKGLMMTHCRGVMRTSSYAALARPSSAGARRLDNAIWRVWTFCFLFGMQTGRETDMDGQVSWLRGETGSPFQPCPDPKDVASILFDPPPGFGEGNPGGLTVSDMQDMDEVWTCMKYMLGFLRGETERARRFGVFQSAGVSLERNQGMIVLHEWINYLLTLGPEAVVELAPLGPDTHAETTFQRAMSRGWTTWSAPEPGSTRSAFLTDALGRVSGGLRRLEELQMTLWYSYV</sequence>
<feature type="compositionally biased region" description="Polar residues" evidence="1">
    <location>
        <begin position="356"/>
        <end position="368"/>
    </location>
</feature>
<feature type="region of interest" description="Disordered" evidence="1">
    <location>
        <begin position="508"/>
        <end position="544"/>
    </location>
</feature>
<dbReference type="Proteomes" id="UP000253729">
    <property type="component" value="Unassembled WGS sequence"/>
</dbReference>
<gene>
    <name evidence="2" type="ORF">BDQ94DRAFT_179602</name>
</gene>
<feature type="compositionally biased region" description="Low complexity" evidence="1">
    <location>
        <begin position="121"/>
        <end position="138"/>
    </location>
</feature>
<reference evidence="2 3" key="1">
    <citation type="submission" date="2018-07" db="EMBL/GenBank/DDBJ databases">
        <title>The genomes of Aspergillus section Nigri reveals drivers in fungal speciation.</title>
        <authorList>
            <consortium name="DOE Joint Genome Institute"/>
            <person name="Vesth T.C."/>
            <person name="Nybo J."/>
            <person name="Theobald S."/>
            <person name="Brandl J."/>
            <person name="Frisvad J.C."/>
            <person name="Nielsen K.F."/>
            <person name="Lyhne E.K."/>
            <person name="Kogle M.E."/>
            <person name="Kuo A."/>
            <person name="Riley R."/>
            <person name="Clum A."/>
            <person name="Nolan M."/>
            <person name="Lipzen A."/>
            <person name="Salamov A."/>
            <person name="Henrissat B."/>
            <person name="Wiebenga A."/>
            <person name="De vries R.P."/>
            <person name="Grigoriev I.V."/>
            <person name="Mortensen U.H."/>
            <person name="Andersen M.R."/>
            <person name="Baker S.E."/>
        </authorList>
    </citation>
    <scope>NUCLEOTIDE SEQUENCE [LARGE SCALE GENOMIC DNA]</scope>
    <source>
        <strain evidence="2 3">CBS 139.54b</strain>
    </source>
</reference>
<feature type="compositionally biased region" description="Low complexity" evidence="1">
    <location>
        <begin position="193"/>
        <end position="206"/>
    </location>
</feature>
<feature type="compositionally biased region" description="Low complexity" evidence="1">
    <location>
        <begin position="224"/>
        <end position="233"/>
    </location>
</feature>
<keyword evidence="3" id="KW-1185">Reference proteome</keyword>
<dbReference type="STRING" id="1341132.A0A3F3QH30"/>
<accession>A0A3F3QH30</accession>
<dbReference type="EMBL" id="KZ852033">
    <property type="protein sequence ID" value="RDH38481.1"/>
    <property type="molecule type" value="Genomic_DNA"/>
</dbReference>
<feature type="compositionally biased region" description="Pro residues" evidence="1">
    <location>
        <begin position="260"/>
        <end position="279"/>
    </location>
</feature>
<dbReference type="AlphaFoldDB" id="A0A3F3QH30"/>
<evidence type="ECO:0000313" key="2">
    <source>
        <dbReference type="EMBL" id="RDH38481.1"/>
    </source>
</evidence>